<dbReference type="InterPro" id="IPR000551">
    <property type="entry name" value="MerR-type_HTH_dom"/>
</dbReference>
<dbReference type="Proteomes" id="UP000286974">
    <property type="component" value="Unassembled WGS sequence"/>
</dbReference>
<reference evidence="2 3" key="1">
    <citation type="submission" date="2017-11" db="EMBL/GenBank/DDBJ databases">
        <title>Draft Genome Sequence of Lactobacillus curieae NBRC 111893 isolated from Koso, a Japanese sugar-Vegetable Fermented Beverage.</title>
        <authorList>
            <person name="Chiou T.Y."/>
            <person name="Oshima K."/>
            <person name="Suda W."/>
            <person name="Hattori M."/>
            <person name="Takahashi T."/>
        </authorList>
    </citation>
    <scope>NUCLEOTIDE SEQUENCE [LARGE SCALE GENOMIC DNA]</scope>
    <source>
        <strain evidence="2 3">NBRC111893</strain>
    </source>
</reference>
<evidence type="ECO:0000313" key="3">
    <source>
        <dbReference type="Proteomes" id="UP000286974"/>
    </source>
</evidence>
<accession>A0A401FJV8</accession>
<sequence>MNNFIERLKSLHVSIGIGETSRITGATTTQIRYWEKRG</sequence>
<dbReference type="Gene3D" id="1.10.1660.10">
    <property type="match status" value="1"/>
</dbReference>
<dbReference type="STRING" id="1138822.PL11_004385"/>
<evidence type="ECO:0000313" key="2">
    <source>
        <dbReference type="EMBL" id="GAY72511.1"/>
    </source>
</evidence>
<dbReference type="RefSeq" id="WP_225417503.1">
    <property type="nucleotide sequence ID" value="NZ_BEXA01000001.1"/>
</dbReference>
<dbReference type="InterPro" id="IPR009061">
    <property type="entry name" value="DNA-bd_dom_put_sf"/>
</dbReference>
<feature type="domain" description="HTH merR-type" evidence="1">
    <location>
        <begin position="17"/>
        <end position="38"/>
    </location>
</feature>
<dbReference type="AlphaFoldDB" id="A0A401FJV8"/>
<proteinExistence type="predicted"/>
<dbReference type="Pfam" id="PF13411">
    <property type="entry name" value="MerR_1"/>
    <property type="match status" value="1"/>
</dbReference>
<dbReference type="GO" id="GO:0003677">
    <property type="term" value="F:DNA binding"/>
    <property type="evidence" value="ECO:0007669"/>
    <property type="project" value="InterPro"/>
</dbReference>
<gene>
    <name evidence="2" type="ORF">NBRC111893_657</name>
</gene>
<organism evidence="2 3">
    <name type="scientific">Lentilactobacillus kosonis</name>
    <dbReference type="NCBI Taxonomy" id="2810561"/>
    <lineage>
        <taxon>Bacteria</taxon>
        <taxon>Bacillati</taxon>
        <taxon>Bacillota</taxon>
        <taxon>Bacilli</taxon>
        <taxon>Lactobacillales</taxon>
        <taxon>Lactobacillaceae</taxon>
        <taxon>Lentilactobacillus</taxon>
    </lineage>
</organism>
<comment type="caution">
    <text evidence="2">The sequence shown here is derived from an EMBL/GenBank/DDBJ whole genome shotgun (WGS) entry which is preliminary data.</text>
</comment>
<name>A0A401FJV8_9LACO</name>
<evidence type="ECO:0000259" key="1">
    <source>
        <dbReference type="Pfam" id="PF13411"/>
    </source>
</evidence>
<keyword evidence="3" id="KW-1185">Reference proteome</keyword>
<dbReference type="EMBL" id="BEXA01000001">
    <property type="protein sequence ID" value="GAY72511.1"/>
    <property type="molecule type" value="Genomic_DNA"/>
</dbReference>
<protein>
    <submittedName>
        <fullName evidence="2">Predicted transcriptional regulator</fullName>
    </submittedName>
</protein>
<dbReference type="GO" id="GO:0006355">
    <property type="term" value="P:regulation of DNA-templated transcription"/>
    <property type="evidence" value="ECO:0007669"/>
    <property type="project" value="InterPro"/>
</dbReference>
<dbReference type="SUPFAM" id="SSF46955">
    <property type="entry name" value="Putative DNA-binding domain"/>
    <property type="match status" value="1"/>
</dbReference>